<reference evidence="2" key="1">
    <citation type="submission" date="2006-10" db="EMBL/GenBank/DDBJ databases">
        <authorList>
            <person name="Amadeo P."/>
            <person name="Zhao Q."/>
            <person name="Wortman J."/>
            <person name="Fraser-Liggett C."/>
            <person name="Carlton J."/>
        </authorList>
    </citation>
    <scope>NUCLEOTIDE SEQUENCE</scope>
    <source>
        <strain evidence="2">G3</strain>
    </source>
</reference>
<dbReference type="RefSeq" id="XP_001314091.1">
    <property type="nucleotide sequence ID" value="XM_001314083.1"/>
</dbReference>
<gene>
    <name evidence="2" type="ORF">TVAG_395310</name>
</gene>
<dbReference type="KEGG" id="tva:4759110"/>
<feature type="region of interest" description="Disordered" evidence="1">
    <location>
        <begin position="208"/>
        <end position="316"/>
    </location>
</feature>
<dbReference type="InParanoid" id="A2F1C0"/>
<dbReference type="EMBL" id="DS113572">
    <property type="protein sequence ID" value="EAY01284.1"/>
    <property type="molecule type" value="Genomic_DNA"/>
</dbReference>
<sequence>MNDEKKRFATSIKRLIDDANESGYRAPISGNAGEDCLGYITDPEGRLFRLQKQYKTDADIGPGSYTPQLSKAKGRTIGVRNPEIDKKRTFSNRPAFYSYEEKRTKILHYIPGIVQEDILHKKRKKTEMEEEEEDNDEPQKERKANPKVLHPCFNLKTRPKKEKTEDEEKKEEKLLKKKEKEMKKREIMKYFPTEDEYERNPTAQWANQTGRNFPEAKPSEVPDPCAYTLPDTIGRGNGYKFRPRVKQARKTLSDITPSPNEYDPKIPEKGYIESPPNKTKPKDFTLSAPKNLKKPDPEPPGPCEFQKYESPLIETRPRSIMSRHSLNHENWQNISEQIPGPGNYDLQTSLVKPRASSSVEPRKPISQTSGRFGDPIPTFF</sequence>
<feature type="region of interest" description="Disordered" evidence="1">
    <location>
        <begin position="331"/>
        <end position="380"/>
    </location>
</feature>
<organism evidence="2 3">
    <name type="scientific">Trichomonas vaginalis (strain ATCC PRA-98 / G3)</name>
    <dbReference type="NCBI Taxonomy" id="412133"/>
    <lineage>
        <taxon>Eukaryota</taxon>
        <taxon>Metamonada</taxon>
        <taxon>Parabasalia</taxon>
        <taxon>Trichomonadida</taxon>
        <taxon>Trichomonadidae</taxon>
        <taxon>Trichomonas</taxon>
    </lineage>
</organism>
<dbReference type="AlphaFoldDB" id="A2F1C0"/>
<feature type="compositionally biased region" description="Polar residues" evidence="1">
    <location>
        <begin position="345"/>
        <end position="370"/>
    </location>
</feature>
<evidence type="ECO:0000313" key="3">
    <source>
        <dbReference type="Proteomes" id="UP000001542"/>
    </source>
</evidence>
<feature type="compositionally biased region" description="Basic and acidic residues" evidence="1">
    <location>
        <begin position="162"/>
        <end position="172"/>
    </location>
</feature>
<proteinExistence type="predicted"/>
<accession>A2F1C0</accession>
<evidence type="ECO:0000313" key="2">
    <source>
        <dbReference type="EMBL" id="EAY01284.1"/>
    </source>
</evidence>
<dbReference type="VEuPathDB" id="TrichDB:TVAG_395310"/>
<dbReference type="VEuPathDB" id="TrichDB:TVAGG3_0075370"/>
<feature type="region of interest" description="Disordered" evidence="1">
    <location>
        <begin position="119"/>
        <end position="172"/>
    </location>
</feature>
<name>A2F1C0_TRIV3</name>
<feature type="compositionally biased region" description="Basic and acidic residues" evidence="1">
    <location>
        <begin position="262"/>
        <end position="271"/>
    </location>
</feature>
<protein>
    <submittedName>
        <fullName evidence="2">Uncharacterized protein</fullName>
    </submittedName>
</protein>
<evidence type="ECO:0000256" key="1">
    <source>
        <dbReference type="SAM" id="MobiDB-lite"/>
    </source>
</evidence>
<keyword evidence="3" id="KW-1185">Reference proteome</keyword>
<dbReference type="Proteomes" id="UP000001542">
    <property type="component" value="Unassembled WGS sequence"/>
</dbReference>
<reference evidence="2" key="2">
    <citation type="journal article" date="2007" name="Science">
        <title>Draft genome sequence of the sexually transmitted pathogen Trichomonas vaginalis.</title>
        <authorList>
            <person name="Carlton J.M."/>
            <person name="Hirt R.P."/>
            <person name="Silva J.C."/>
            <person name="Delcher A.L."/>
            <person name="Schatz M."/>
            <person name="Zhao Q."/>
            <person name="Wortman J.R."/>
            <person name="Bidwell S.L."/>
            <person name="Alsmark U.C.M."/>
            <person name="Besteiro S."/>
            <person name="Sicheritz-Ponten T."/>
            <person name="Noel C.J."/>
            <person name="Dacks J.B."/>
            <person name="Foster P.G."/>
            <person name="Simillion C."/>
            <person name="Van de Peer Y."/>
            <person name="Miranda-Saavedra D."/>
            <person name="Barton G.J."/>
            <person name="Westrop G.D."/>
            <person name="Mueller S."/>
            <person name="Dessi D."/>
            <person name="Fiori P.L."/>
            <person name="Ren Q."/>
            <person name="Paulsen I."/>
            <person name="Zhang H."/>
            <person name="Bastida-Corcuera F.D."/>
            <person name="Simoes-Barbosa A."/>
            <person name="Brown M.T."/>
            <person name="Hayes R.D."/>
            <person name="Mukherjee M."/>
            <person name="Okumura C.Y."/>
            <person name="Schneider R."/>
            <person name="Smith A.J."/>
            <person name="Vanacova S."/>
            <person name="Villalvazo M."/>
            <person name="Haas B.J."/>
            <person name="Pertea M."/>
            <person name="Feldblyum T.V."/>
            <person name="Utterback T.R."/>
            <person name="Shu C.L."/>
            <person name="Osoegawa K."/>
            <person name="de Jong P.J."/>
            <person name="Hrdy I."/>
            <person name="Horvathova L."/>
            <person name="Zubacova Z."/>
            <person name="Dolezal P."/>
            <person name="Malik S.B."/>
            <person name="Logsdon J.M. Jr."/>
            <person name="Henze K."/>
            <person name="Gupta A."/>
            <person name="Wang C.C."/>
            <person name="Dunne R.L."/>
            <person name="Upcroft J.A."/>
            <person name="Upcroft P."/>
            <person name="White O."/>
            <person name="Salzberg S.L."/>
            <person name="Tang P."/>
            <person name="Chiu C.-H."/>
            <person name="Lee Y.-S."/>
            <person name="Embley T.M."/>
            <person name="Coombs G.H."/>
            <person name="Mottram J.C."/>
            <person name="Tachezy J."/>
            <person name="Fraser-Liggett C.M."/>
            <person name="Johnson P.J."/>
        </authorList>
    </citation>
    <scope>NUCLEOTIDE SEQUENCE [LARGE SCALE GENOMIC DNA]</scope>
    <source>
        <strain evidence="2">G3</strain>
    </source>
</reference>